<keyword evidence="9" id="KW-1185">Reference proteome</keyword>
<dbReference type="InterPro" id="IPR013766">
    <property type="entry name" value="Thioredoxin_domain"/>
</dbReference>
<protein>
    <recommendedName>
        <fullName evidence="6">Thiol peroxidase</fullName>
        <shortName evidence="6">Tpx</shortName>
        <ecNumber evidence="6">1.11.1.24</ecNumber>
    </recommendedName>
    <alternativeName>
        <fullName evidence="6">Peroxiredoxin tpx</fullName>
        <shortName evidence="6">Prx</shortName>
    </alternativeName>
    <alternativeName>
        <fullName evidence="6">Thioredoxin peroxidase</fullName>
    </alternativeName>
    <alternativeName>
        <fullName evidence="6">Thioredoxin-dependent peroxiredoxin</fullName>
    </alternativeName>
</protein>
<dbReference type="KEGG" id="tmai:FVE67_08220"/>
<dbReference type="PROSITE" id="PS51352">
    <property type="entry name" value="THIOREDOXIN_2"/>
    <property type="match status" value="1"/>
</dbReference>
<comment type="function">
    <text evidence="6">Thiol-specific peroxidase that catalyzes the reduction of hydrogen peroxide and organic hydroperoxides to water and alcohols, respectively. Plays a role in cell protection against oxidative stress by detoxifying peroxides.</text>
</comment>
<dbReference type="InterPro" id="IPR002065">
    <property type="entry name" value="TPX"/>
</dbReference>
<dbReference type="Proteomes" id="UP000501253">
    <property type="component" value="Chromosome"/>
</dbReference>
<dbReference type="AlphaFoldDB" id="A0A6H1WUW8"/>
<name>A0A6H1WUW8_9BACT</name>
<dbReference type="InterPro" id="IPR036249">
    <property type="entry name" value="Thioredoxin-like_sf"/>
</dbReference>
<dbReference type="EC" id="1.11.1.24" evidence="6"/>
<dbReference type="PROSITE" id="PS01265">
    <property type="entry name" value="TPX"/>
    <property type="match status" value="1"/>
</dbReference>
<keyword evidence="5 6" id="KW-0676">Redox-active center</keyword>
<dbReference type="Gene3D" id="3.40.30.10">
    <property type="entry name" value="Glutaredoxin"/>
    <property type="match status" value="1"/>
</dbReference>
<dbReference type="PANTHER" id="PTHR43110">
    <property type="entry name" value="THIOL PEROXIDASE"/>
    <property type="match status" value="1"/>
</dbReference>
<dbReference type="HAMAP" id="MF_00269">
    <property type="entry name" value="Tpx"/>
    <property type="match status" value="1"/>
</dbReference>
<evidence type="ECO:0000256" key="1">
    <source>
        <dbReference type="ARBA" id="ARBA00022559"/>
    </source>
</evidence>
<keyword evidence="2 6" id="KW-0049">Antioxidant</keyword>
<evidence type="ECO:0000313" key="9">
    <source>
        <dbReference type="Proteomes" id="UP000501253"/>
    </source>
</evidence>
<dbReference type="CDD" id="cd03014">
    <property type="entry name" value="PRX_Atyp2cys"/>
    <property type="match status" value="1"/>
</dbReference>
<keyword evidence="4" id="KW-1015">Disulfide bond</keyword>
<dbReference type="EMBL" id="CP042909">
    <property type="protein sequence ID" value="QJA07015.1"/>
    <property type="molecule type" value="Genomic_DNA"/>
</dbReference>
<evidence type="ECO:0000256" key="2">
    <source>
        <dbReference type="ARBA" id="ARBA00022862"/>
    </source>
</evidence>
<dbReference type="PANTHER" id="PTHR43110:SF1">
    <property type="entry name" value="THIOL PEROXIDASE"/>
    <property type="match status" value="1"/>
</dbReference>
<dbReference type="InterPro" id="IPR018219">
    <property type="entry name" value="Tpx_CS"/>
</dbReference>
<feature type="domain" description="Thioredoxin" evidence="7">
    <location>
        <begin position="28"/>
        <end position="178"/>
    </location>
</feature>
<comment type="subunit">
    <text evidence="6">Homodimer.</text>
</comment>
<dbReference type="NCBIfam" id="NF001808">
    <property type="entry name" value="PRK00522.1"/>
    <property type="match status" value="1"/>
</dbReference>
<dbReference type="Pfam" id="PF08534">
    <property type="entry name" value="Redoxin"/>
    <property type="match status" value="1"/>
</dbReference>
<accession>A0A6H1WUW8</accession>
<dbReference type="InterPro" id="IPR050455">
    <property type="entry name" value="Tpx_Peroxidase_subfamily"/>
</dbReference>
<keyword evidence="1 6" id="KW-0575">Peroxidase</keyword>
<keyword evidence="3 6" id="KW-0560">Oxidoreductase</keyword>
<evidence type="ECO:0000256" key="3">
    <source>
        <dbReference type="ARBA" id="ARBA00023002"/>
    </source>
</evidence>
<evidence type="ECO:0000313" key="8">
    <source>
        <dbReference type="EMBL" id="QJA07015.1"/>
    </source>
</evidence>
<sequence>MEKLTGAPERPGAVTFQGRPLTLVGPELKVGDPAPDFTLVDQDLRPVSLKDFSGKIKVLSVTPSLDTPVCDLQARRFNQEAAALSPEIVVLNVSVDLPFAIARFCAQAGIDRVQALSDYRERAFGRAYGLLIKELQLLSRAVLVLDQENRLRYFELVREITQEPDYAAALSAVRALSS</sequence>
<evidence type="ECO:0000256" key="5">
    <source>
        <dbReference type="ARBA" id="ARBA00023284"/>
    </source>
</evidence>
<comment type="catalytic activity">
    <reaction evidence="6">
        <text>a hydroperoxide + [thioredoxin]-dithiol = an alcohol + [thioredoxin]-disulfide + H2O</text>
        <dbReference type="Rhea" id="RHEA:62620"/>
        <dbReference type="Rhea" id="RHEA-COMP:10698"/>
        <dbReference type="Rhea" id="RHEA-COMP:10700"/>
        <dbReference type="ChEBI" id="CHEBI:15377"/>
        <dbReference type="ChEBI" id="CHEBI:29950"/>
        <dbReference type="ChEBI" id="CHEBI:30879"/>
        <dbReference type="ChEBI" id="CHEBI:35924"/>
        <dbReference type="ChEBI" id="CHEBI:50058"/>
        <dbReference type="EC" id="1.11.1.24"/>
    </reaction>
</comment>
<comment type="caution">
    <text evidence="6">Lacks conserved residue(s) required for the propagation of feature annotation.</text>
</comment>
<evidence type="ECO:0000256" key="4">
    <source>
        <dbReference type="ARBA" id="ARBA00023157"/>
    </source>
</evidence>
<evidence type="ECO:0000256" key="6">
    <source>
        <dbReference type="HAMAP-Rule" id="MF_00269"/>
    </source>
</evidence>
<proteinExistence type="inferred from homology"/>
<organism evidence="8 9">
    <name type="scientific">Thermosulfurimonas marina</name>
    <dbReference type="NCBI Taxonomy" id="2047767"/>
    <lineage>
        <taxon>Bacteria</taxon>
        <taxon>Pseudomonadati</taxon>
        <taxon>Thermodesulfobacteriota</taxon>
        <taxon>Thermodesulfobacteria</taxon>
        <taxon>Thermodesulfobacteriales</taxon>
        <taxon>Thermodesulfobacteriaceae</taxon>
        <taxon>Thermosulfurimonas</taxon>
    </lineage>
</organism>
<dbReference type="InterPro" id="IPR013740">
    <property type="entry name" value="Redoxin"/>
</dbReference>
<gene>
    <name evidence="6" type="primary">tpx</name>
    <name evidence="8" type="ORF">FVE67_08220</name>
</gene>
<evidence type="ECO:0000259" key="7">
    <source>
        <dbReference type="PROSITE" id="PS51352"/>
    </source>
</evidence>
<dbReference type="GO" id="GO:0008379">
    <property type="term" value="F:thioredoxin peroxidase activity"/>
    <property type="evidence" value="ECO:0007669"/>
    <property type="project" value="UniProtKB-UniRule"/>
</dbReference>
<feature type="active site" description="Cysteine sulfenic acid (-SOH) intermediate" evidence="6">
    <location>
        <position position="70"/>
    </location>
</feature>
<reference evidence="8 9" key="1">
    <citation type="submission" date="2019-08" db="EMBL/GenBank/DDBJ databases">
        <title>Complete genome sequence of Thermosulfurimonas marina SU872T, an anaerobic thermophilic chemolithoautotrophic bacterium isolated from a shallow marine hydrothermal vent.</title>
        <authorList>
            <person name="Allioux M."/>
            <person name="Jebbar M."/>
            <person name="Slobodkina G."/>
            <person name="Slobodkin A."/>
            <person name="Moalic Y."/>
            <person name="Frolova A."/>
            <person name="Shao Z."/>
            <person name="Alain K."/>
        </authorList>
    </citation>
    <scope>NUCLEOTIDE SEQUENCE [LARGE SCALE GENOMIC DNA]</scope>
    <source>
        <strain evidence="8 9">SU872</strain>
    </source>
</reference>
<dbReference type="SUPFAM" id="SSF52833">
    <property type="entry name" value="Thioredoxin-like"/>
    <property type="match status" value="1"/>
</dbReference>
<comment type="similarity">
    <text evidence="6">Belongs to the peroxiredoxin family. Tpx subfamily.</text>
</comment>